<evidence type="ECO:0000256" key="1">
    <source>
        <dbReference type="SAM" id="SignalP"/>
    </source>
</evidence>
<dbReference type="EMBL" id="MU154577">
    <property type="protein sequence ID" value="KAF9494077.1"/>
    <property type="molecule type" value="Genomic_DNA"/>
</dbReference>
<keyword evidence="3" id="KW-1185">Reference proteome</keyword>
<dbReference type="Proteomes" id="UP000807025">
    <property type="component" value="Unassembled WGS sequence"/>
</dbReference>
<evidence type="ECO:0000313" key="3">
    <source>
        <dbReference type="Proteomes" id="UP000807025"/>
    </source>
</evidence>
<dbReference type="OrthoDB" id="2977382at2759"/>
<organism evidence="2 3">
    <name type="scientific">Pleurotus eryngii</name>
    <name type="common">Boletus of the steppes</name>
    <dbReference type="NCBI Taxonomy" id="5323"/>
    <lineage>
        <taxon>Eukaryota</taxon>
        <taxon>Fungi</taxon>
        <taxon>Dikarya</taxon>
        <taxon>Basidiomycota</taxon>
        <taxon>Agaricomycotina</taxon>
        <taxon>Agaricomycetes</taxon>
        <taxon>Agaricomycetidae</taxon>
        <taxon>Agaricales</taxon>
        <taxon>Pleurotineae</taxon>
        <taxon>Pleurotaceae</taxon>
        <taxon>Pleurotus</taxon>
    </lineage>
</organism>
<evidence type="ECO:0000313" key="2">
    <source>
        <dbReference type="EMBL" id="KAF9494077.1"/>
    </source>
</evidence>
<proteinExistence type="predicted"/>
<feature type="signal peptide" evidence="1">
    <location>
        <begin position="1"/>
        <end position="16"/>
    </location>
</feature>
<feature type="chain" id="PRO_5040422411" evidence="1">
    <location>
        <begin position="17"/>
        <end position="320"/>
    </location>
</feature>
<reference evidence="2" key="1">
    <citation type="submission" date="2020-11" db="EMBL/GenBank/DDBJ databases">
        <authorList>
            <consortium name="DOE Joint Genome Institute"/>
            <person name="Ahrendt S."/>
            <person name="Riley R."/>
            <person name="Andreopoulos W."/>
            <person name="Labutti K."/>
            <person name="Pangilinan J."/>
            <person name="Ruiz-Duenas F.J."/>
            <person name="Barrasa J.M."/>
            <person name="Sanchez-Garcia M."/>
            <person name="Camarero S."/>
            <person name="Miyauchi S."/>
            <person name="Serrano A."/>
            <person name="Linde D."/>
            <person name="Babiker R."/>
            <person name="Drula E."/>
            <person name="Ayuso-Fernandez I."/>
            <person name="Pacheco R."/>
            <person name="Padilla G."/>
            <person name="Ferreira P."/>
            <person name="Barriuso J."/>
            <person name="Kellner H."/>
            <person name="Castanera R."/>
            <person name="Alfaro M."/>
            <person name="Ramirez L."/>
            <person name="Pisabarro A.G."/>
            <person name="Kuo A."/>
            <person name="Tritt A."/>
            <person name="Lipzen A."/>
            <person name="He G."/>
            <person name="Yan M."/>
            <person name="Ng V."/>
            <person name="Cullen D."/>
            <person name="Martin F."/>
            <person name="Rosso M.-N."/>
            <person name="Henrissat B."/>
            <person name="Hibbett D."/>
            <person name="Martinez A.T."/>
            <person name="Grigoriev I.V."/>
        </authorList>
    </citation>
    <scope>NUCLEOTIDE SEQUENCE</scope>
    <source>
        <strain evidence="2">ATCC 90797</strain>
    </source>
</reference>
<gene>
    <name evidence="2" type="ORF">BDN71DRAFT_1449403</name>
</gene>
<protein>
    <submittedName>
        <fullName evidence="2">Uncharacterized protein</fullName>
    </submittedName>
</protein>
<sequence length="320" mass="34971">MSFYLLCGMVTTIVLTSSPSPLYFPRLSTSTTAQTQRIITYIQNLRDTAGVTSGTPRPQIPSLALTSLPSLRAVAEQAASLALQHTFFRDPRDLIPCIALFAVLVGLFEYEIDITEVDVRDIALITHISAFAAASPNNPHTLLLDIDPTVYRQIEVHLRRLTPPQYFPSQSHWDAHTIMLAWEPLWRLCANTLASTHDNHLARRALNAFHSKPTSAQFYASDHGPSVQTLIESANPLLRQGVTPIASPFLPTSVVGHQLVAFTRWIFGGQNERSSPASDDIEAGNGARRDANGAAFIPEWMPMAAGIIIASILHASEASA</sequence>
<comment type="caution">
    <text evidence="2">The sequence shown here is derived from an EMBL/GenBank/DDBJ whole genome shotgun (WGS) entry which is preliminary data.</text>
</comment>
<dbReference type="AlphaFoldDB" id="A0A9P6D7G2"/>
<name>A0A9P6D7G2_PLEER</name>
<keyword evidence="1" id="KW-0732">Signal</keyword>
<accession>A0A9P6D7G2</accession>